<dbReference type="InterPro" id="IPR036249">
    <property type="entry name" value="Thioredoxin-like_sf"/>
</dbReference>
<organism evidence="1 2">
    <name type="scientific">Sporobacter termitidis DSM 10068</name>
    <dbReference type="NCBI Taxonomy" id="1123282"/>
    <lineage>
        <taxon>Bacteria</taxon>
        <taxon>Bacillati</taxon>
        <taxon>Bacillota</taxon>
        <taxon>Clostridia</taxon>
        <taxon>Eubacteriales</taxon>
        <taxon>Oscillospiraceae</taxon>
        <taxon>Sporobacter</taxon>
    </lineage>
</organism>
<dbReference type="Gene3D" id="3.40.30.10">
    <property type="entry name" value="Glutaredoxin"/>
    <property type="match status" value="1"/>
</dbReference>
<sequence>MPNQTQEAKLTLNVCFGTSCFVRGARELYTGLMDYVKNRGIADETEFKVSFCCQRCEKGPILAVNGRVIERCTVEKAAAEIEKAFDL</sequence>
<dbReference type="EMBL" id="FQXV01000008">
    <property type="protein sequence ID" value="SHI10008.1"/>
    <property type="molecule type" value="Genomic_DNA"/>
</dbReference>
<protein>
    <submittedName>
        <fullName evidence="1">Thioredoxin-like [2Fe-2S] ferredoxin</fullName>
    </submittedName>
</protein>
<dbReference type="Pfam" id="PF01257">
    <property type="entry name" value="2Fe-2S_thioredx"/>
    <property type="match status" value="1"/>
</dbReference>
<proteinExistence type="predicted"/>
<gene>
    <name evidence="1" type="ORF">SAMN02745823_02400</name>
</gene>
<reference evidence="1 2" key="1">
    <citation type="submission" date="2016-11" db="EMBL/GenBank/DDBJ databases">
        <authorList>
            <person name="Jaros S."/>
            <person name="Januszkiewicz K."/>
            <person name="Wedrychowicz H."/>
        </authorList>
    </citation>
    <scope>NUCLEOTIDE SEQUENCE [LARGE SCALE GENOMIC DNA]</scope>
    <source>
        <strain evidence="1 2">DSM 10068</strain>
    </source>
</reference>
<keyword evidence="2" id="KW-1185">Reference proteome</keyword>
<dbReference type="OrthoDB" id="9807975at2"/>
<evidence type="ECO:0000313" key="1">
    <source>
        <dbReference type="EMBL" id="SHI10008.1"/>
    </source>
</evidence>
<dbReference type="CDD" id="cd02980">
    <property type="entry name" value="TRX_Fd_family"/>
    <property type="match status" value="1"/>
</dbReference>
<dbReference type="SUPFAM" id="SSF52833">
    <property type="entry name" value="Thioredoxin-like"/>
    <property type="match status" value="1"/>
</dbReference>
<evidence type="ECO:0000313" key="2">
    <source>
        <dbReference type="Proteomes" id="UP000183995"/>
    </source>
</evidence>
<dbReference type="AlphaFoldDB" id="A0A1M5YDS6"/>
<accession>A0A1M5YDS6</accession>
<dbReference type="STRING" id="1123282.SAMN02745823_02400"/>
<dbReference type="Proteomes" id="UP000183995">
    <property type="component" value="Unassembled WGS sequence"/>
</dbReference>
<dbReference type="RefSeq" id="WP_073079261.1">
    <property type="nucleotide sequence ID" value="NZ_FQXV01000008.1"/>
</dbReference>
<name>A0A1M5YDS6_9FIRM</name>